<proteinExistence type="inferred from homology"/>
<evidence type="ECO:0000256" key="2">
    <source>
        <dbReference type="ARBA" id="ARBA00023002"/>
    </source>
</evidence>
<dbReference type="GO" id="GO:0008911">
    <property type="term" value="F:lactaldehyde dehydrogenase (NAD+) activity"/>
    <property type="evidence" value="ECO:0007669"/>
    <property type="project" value="TreeGrafter"/>
</dbReference>
<dbReference type="SUPFAM" id="SSF53720">
    <property type="entry name" value="ALDH-like"/>
    <property type="match status" value="1"/>
</dbReference>
<dbReference type="Gene3D" id="3.40.309.10">
    <property type="entry name" value="Aldehyde Dehydrogenase, Chain A, domain 2"/>
    <property type="match status" value="1"/>
</dbReference>
<sequence length="305" mass="33355">MIKPALTTPLSCRSIINLLHEVGLPKDWCQMIFCDNTVTGKLVSDSRVSFLTFIGSEKIGWMLRSQLAPGGNCALEHGGLAPVIFDQTADITTSLPSLIKGGYYHAGQVCVSVQRIYIQQSISKKFIEQFTEGVKTLKTGNQLEDQTEVGPLILPRETDRIHQWVKEAIASGAKLTLGGEKISESCYQPTVLVNPPEEALVSQNEIFGPVVCLYTYDTLDEAIQRANGPEVCFQSAIFTQEIDTAFEAARRLNALAVMVNDHTAFRVDWMPFGGAKKSGMGVGGIGYSMKDMTLEKLLVFKSGAL</sequence>
<organism evidence="4">
    <name type="scientific">hydrothermal vent metagenome</name>
    <dbReference type="NCBI Taxonomy" id="652676"/>
    <lineage>
        <taxon>unclassified sequences</taxon>
        <taxon>metagenomes</taxon>
        <taxon>ecological metagenomes</taxon>
    </lineage>
</organism>
<gene>
    <name evidence="4" type="ORF">MNBD_NITROSPIRAE01-2</name>
</gene>
<dbReference type="Gene3D" id="3.40.605.10">
    <property type="entry name" value="Aldehyde Dehydrogenase, Chain A, domain 1"/>
    <property type="match status" value="1"/>
</dbReference>
<dbReference type="EC" id="1.2.1.3" evidence="4"/>
<dbReference type="PANTHER" id="PTHR42991">
    <property type="entry name" value="ALDEHYDE DEHYDROGENASE"/>
    <property type="match status" value="1"/>
</dbReference>
<dbReference type="InterPro" id="IPR016163">
    <property type="entry name" value="Ald_DH_C"/>
</dbReference>
<dbReference type="Pfam" id="PF00171">
    <property type="entry name" value="Aldedh"/>
    <property type="match status" value="1"/>
</dbReference>
<evidence type="ECO:0000313" key="4">
    <source>
        <dbReference type="EMBL" id="VAX33468.1"/>
    </source>
</evidence>
<name>A0A3B1DBU6_9ZZZZ</name>
<feature type="domain" description="Aldehyde dehydrogenase" evidence="3">
    <location>
        <begin position="2"/>
        <end position="296"/>
    </location>
</feature>
<evidence type="ECO:0000259" key="3">
    <source>
        <dbReference type="Pfam" id="PF00171"/>
    </source>
</evidence>
<dbReference type="InterPro" id="IPR016162">
    <property type="entry name" value="Ald_DH_N"/>
</dbReference>
<dbReference type="EMBL" id="UOGF01000109">
    <property type="protein sequence ID" value="VAX33468.1"/>
    <property type="molecule type" value="Genomic_DNA"/>
</dbReference>
<comment type="similarity">
    <text evidence="1">Belongs to the aldehyde dehydrogenase family.</text>
</comment>
<dbReference type="InterPro" id="IPR016161">
    <property type="entry name" value="Ald_DH/histidinol_DH"/>
</dbReference>
<dbReference type="AlphaFoldDB" id="A0A3B1DBU6"/>
<dbReference type="PANTHER" id="PTHR42991:SF1">
    <property type="entry name" value="ALDEHYDE DEHYDROGENASE"/>
    <property type="match status" value="1"/>
</dbReference>
<protein>
    <submittedName>
        <fullName evidence="4">Aldehyde dehydrogenase</fullName>
        <ecNumber evidence="4">1.2.1.3</ecNumber>
    </submittedName>
</protein>
<dbReference type="InterPro" id="IPR015590">
    <property type="entry name" value="Aldehyde_DH_dom"/>
</dbReference>
<dbReference type="InterPro" id="IPR051020">
    <property type="entry name" value="ALDH-related_metabolic_enz"/>
</dbReference>
<evidence type="ECO:0000256" key="1">
    <source>
        <dbReference type="ARBA" id="ARBA00009986"/>
    </source>
</evidence>
<reference evidence="4" key="1">
    <citation type="submission" date="2018-06" db="EMBL/GenBank/DDBJ databases">
        <authorList>
            <person name="Zhirakovskaya E."/>
        </authorList>
    </citation>
    <scope>NUCLEOTIDE SEQUENCE</scope>
</reference>
<accession>A0A3B1DBU6</accession>
<keyword evidence="2 4" id="KW-0560">Oxidoreductase</keyword>